<keyword evidence="1" id="KW-0732">Signal</keyword>
<accession>A0A6J8EA01</accession>
<feature type="chain" id="PRO_5026754533" description="DZIP3-like HEPN domain-containing protein" evidence="1">
    <location>
        <begin position="29"/>
        <end position="781"/>
    </location>
</feature>
<protein>
    <recommendedName>
        <fullName evidence="4">DZIP3-like HEPN domain-containing protein</fullName>
    </recommendedName>
</protein>
<organism evidence="2 3">
    <name type="scientific">Mytilus coruscus</name>
    <name type="common">Sea mussel</name>
    <dbReference type="NCBI Taxonomy" id="42192"/>
    <lineage>
        <taxon>Eukaryota</taxon>
        <taxon>Metazoa</taxon>
        <taxon>Spiralia</taxon>
        <taxon>Lophotrochozoa</taxon>
        <taxon>Mollusca</taxon>
        <taxon>Bivalvia</taxon>
        <taxon>Autobranchia</taxon>
        <taxon>Pteriomorphia</taxon>
        <taxon>Mytilida</taxon>
        <taxon>Mytiloidea</taxon>
        <taxon>Mytilidae</taxon>
        <taxon>Mytilinae</taxon>
        <taxon>Mytilus</taxon>
    </lineage>
</organism>
<reference evidence="2 3" key="1">
    <citation type="submission" date="2020-06" db="EMBL/GenBank/DDBJ databases">
        <authorList>
            <person name="Li R."/>
            <person name="Bekaert M."/>
        </authorList>
    </citation>
    <scope>NUCLEOTIDE SEQUENCE [LARGE SCALE GENOMIC DNA]</scope>
    <source>
        <strain evidence="3">wild</strain>
    </source>
</reference>
<name>A0A6J8EA01_MYTCO</name>
<evidence type="ECO:0008006" key="4">
    <source>
        <dbReference type="Google" id="ProtNLM"/>
    </source>
</evidence>
<dbReference type="Proteomes" id="UP000507470">
    <property type="component" value="Unassembled WGS sequence"/>
</dbReference>
<proteinExistence type="predicted"/>
<evidence type="ECO:0000256" key="1">
    <source>
        <dbReference type="SAM" id="SignalP"/>
    </source>
</evidence>
<gene>
    <name evidence="2" type="ORF">MCOR_48980</name>
</gene>
<sequence length="781" mass="91565">MLSKSRIWNCNFVLIWLVLQTAVLYTESYDFKCPSQASWRLRAHVKCNSTKTYFFLYNNVAGTFVEGCDGPDWDRKGSKRIFAGDFSRGICKHKRFQPILFLTNGSMTDCIYEKSLCNEEGQVVYGDNSTKDDRSCRCDHKQNFAFIKNPRNLCFCIPTEEDCSCHVKSCPVNLTLSSAEQVTEEMYYLRLIHLLFRVTCPVVRMKFNHEIQPNQLRKTLDGQKAVLEKMYRKKEKIINDSQWSLLFGRVKDRLLVLSPITVDNTRLRIFIYLSDLYPAILLRQVISEYCMLHSLTIENILKMEKHELYHKRINTESCCICHTESSNFYKLIPEKQWKAFYETKKGNSMHSCPWNLKQCIELIVPKKIDTMDISMSKTLILNIPDILIYMVQRLCTSGFDQFLKHNQHVIYHSMEEKICCNCSEVSAEKKIINKGEWNKLFKKDDNISCKIGNKNCCCQYSVRRGIRCNNIEYILLIKIFNVVGPIAVLNKVEQDAFLYFLTWTVDDQPLRRALTDLLNIIGDKMINVSTPSFIHSKSEETKAKQSDVRMWIARHLRKQEATTEQQLQILIQDEDVLSVKSVLIPKYFTLPVKTKKFEGLTSEENNYLVVVHGLTKIVYPIIKNEFNTQCPDHVLDEIRFSIYEKQMQVAKTRRRDGTRGWKKRIHLTPDHQRQLFSQTREESKNLDLELMIYILKKRSNYEWNKTYIDQLDVIEKIRRQIVQSTSGTLDQTQFNDILHSISKSSQKVYIDELNQVTVATIHQLYYKKGISIRLQEIELEA</sequence>
<dbReference type="AlphaFoldDB" id="A0A6J8EA01"/>
<dbReference type="EMBL" id="CACVKT020008628">
    <property type="protein sequence ID" value="CAC5416345.1"/>
    <property type="molecule type" value="Genomic_DNA"/>
</dbReference>
<evidence type="ECO:0000313" key="3">
    <source>
        <dbReference type="Proteomes" id="UP000507470"/>
    </source>
</evidence>
<keyword evidence="3" id="KW-1185">Reference proteome</keyword>
<feature type="signal peptide" evidence="1">
    <location>
        <begin position="1"/>
        <end position="28"/>
    </location>
</feature>
<evidence type="ECO:0000313" key="2">
    <source>
        <dbReference type="EMBL" id="CAC5416345.1"/>
    </source>
</evidence>